<dbReference type="OrthoDB" id="2906425at2759"/>
<sequence>MARISISNAAKFNARTLIKLQTAIEKDPEIDLTTKWPLRYSDRLHEMRQDVQIGK</sequence>
<protein>
    <submittedName>
        <fullName evidence="1">Uncharacterized protein</fullName>
    </submittedName>
</protein>
<keyword evidence="2" id="KW-1185">Reference proteome</keyword>
<dbReference type="EMBL" id="KZ824828">
    <property type="protein sequence ID" value="RAH78366.1"/>
    <property type="molecule type" value="Genomic_DNA"/>
</dbReference>
<dbReference type="RefSeq" id="XP_025524260.1">
    <property type="nucleotide sequence ID" value="XM_025670225.1"/>
</dbReference>
<name>A0A8T8WR92_ASPJA</name>
<dbReference type="GeneID" id="37173917"/>
<gene>
    <name evidence="1" type="ORF">BO86DRAFT_368947</name>
</gene>
<dbReference type="AlphaFoldDB" id="A0A8T8WR92"/>
<evidence type="ECO:0000313" key="1">
    <source>
        <dbReference type="EMBL" id="RAH78366.1"/>
    </source>
</evidence>
<dbReference type="Proteomes" id="UP000249497">
    <property type="component" value="Unassembled WGS sequence"/>
</dbReference>
<accession>A0A8T8WR92</accession>
<proteinExistence type="predicted"/>
<organism evidence="1 2">
    <name type="scientific">Aspergillus japonicus CBS 114.51</name>
    <dbReference type="NCBI Taxonomy" id="1448312"/>
    <lineage>
        <taxon>Eukaryota</taxon>
        <taxon>Fungi</taxon>
        <taxon>Dikarya</taxon>
        <taxon>Ascomycota</taxon>
        <taxon>Pezizomycotina</taxon>
        <taxon>Eurotiomycetes</taxon>
        <taxon>Eurotiomycetidae</taxon>
        <taxon>Eurotiales</taxon>
        <taxon>Aspergillaceae</taxon>
        <taxon>Aspergillus</taxon>
        <taxon>Aspergillus subgen. Circumdati</taxon>
    </lineage>
</organism>
<evidence type="ECO:0000313" key="2">
    <source>
        <dbReference type="Proteomes" id="UP000249497"/>
    </source>
</evidence>
<reference evidence="1 2" key="1">
    <citation type="submission" date="2018-02" db="EMBL/GenBank/DDBJ databases">
        <title>The genomes of Aspergillus section Nigri reveals drivers in fungal speciation.</title>
        <authorList>
            <consortium name="DOE Joint Genome Institute"/>
            <person name="Vesth T.C."/>
            <person name="Nybo J."/>
            <person name="Theobald S."/>
            <person name="Brandl J."/>
            <person name="Frisvad J.C."/>
            <person name="Nielsen K.F."/>
            <person name="Lyhne E.K."/>
            <person name="Kogle M.E."/>
            <person name="Kuo A."/>
            <person name="Riley R."/>
            <person name="Clum A."/>
            <person name="Nolan M."/>
            <person name="Lipzen A."/>
            <person name="Salamov A."/>
            <person name="Henrissat B."/>
            <person name="Wiebenga A."/>
            <person name="De vries R.P."/>
            <person name="Grigoriev I.V."/>
            <person name="Mortensen U.H."/>
            <person name="Andersen M.R."/>
            <person name="Baker S.E."/>
        </authorList>
    </citation>
    <scope>NUCLEOTIDE SEQUENCE [LARGE SCALE GENOMIC DNA]</scope>
    <source>
        <strain evidence="1 2">CBS 114.51</strain>
    </source>
</reference>